<evidence type="ECO:0000313" key="2">
    <source>
        <dbReference type="Proteomes" id="UP000246464"/>
    </source>
</evidence>
<reference evidence="1 2" key="1">
    <citation type="submission" date="2017-12" db="EMBL/GenBank/DDBJ databases">
        <title>Integrating genomic resources of turbot (Scophthalmus maximus) in depth evaluation of genetic and physical mapping variation across individuals.</title>
        <authorList>
            <person name="Martinez P."/>
        </authorList>
    </citation>
    <scope>NUCLEOTIDE SEQUENCE [LARGE SCALE GENOMIC DNA]</scope>
</reference>
<dbReference type="Proteomes" id="UP000246464">
    <property type="component" value="Chromosome 22"/>
</dbReference>
<keyword evidence="2" id="KW-1185">Reference proteome</keyword>
<protein>
    <submittedName>
        <fullName evidence="1">Uncharacterized protein</fullName>
    </submittedName>
</protein>
<organism evidence="1 2">
    <name type="scientific">Scophthalmus maximus</name>
    <name type="common">Turbot</name>
    <name type="synonym">Psetta maxima</name>
    <dbReference type="NCBI Taxonomy" id="52904"/>
    <lineage>
        <taxon>Eukaryota</taxon>
        <taxon>Metazoa</taxon>
        <taxon>Chordata</taxon>
        <taxon>Craniata</taxon>
        <taxon>Vertebrata</taxon>
        <taxon>Euteleostomi</taxon>
        <taxon>Actinopterygii</taxon>
        <taxon>Neopterygii</taxon>
        <taxon>Teleostei</taxon>
        <taxon>Neoteleostei</taxon>
        <taxon>Acanthomorphata</taxon>
        <taxon>Carangaria</taxon>
        <taxon>Pleuronectiformes</taxon>
        <taxon>Pleuronectoidei</taxon>
        <taxon>Scophthalmidae</taxon>
        <taxon>Scophthalmus</taxon>
    </lineage>
</organism>
<dbReference type="EMBL" id="CP026264">
    <property type="protein sequence ID" value="AWP21734.1"/>
    <property type="molecule type" value="Genomic_DNA"/>
</dbReference>
<sequence>MYRDLYGNVELGSHGNVLRHTTSECWSLRYTSGIDVQAVTPRLQTGEKSRAVVWMT</sequence>
<dbReference type="AlphaFoldDB" id="A0A2U9CYD8"/>
<accession>A0A2U9CYD8</accession>
<evidence type="ECO:0000313" key="1">
    <source>
        <dbReference type="EMBL" id="AWP21734.1"/>
    </source>
</evidence>
<proteinExistence type="predicted"/>
<name>A0A2U9CYD8_SCOMX</name>
<gene>
    <name evidence="1" type="ORF">SMAX5B_015499</name>
</gene>